<gene>
    <name evidence="4" type="ORF">GSLYS_00006240001</name>
</gene>
<keyword evidence="1 2" id="KW-0732">Signal</keyword>
<dbReference type="Pfam" id="PF13899">
    <property type="entry name" value="Thioredoxin_7"/>
    <property type="match status" value="1"/>
</dbReference>
<comment type="caution">
    <text evidence="4">The sequence shown here is derived from an EMBL/GenBank/DDBJ whole genome shotgun (WGS) entry which is preliminary data.</text>
</comment>
<evidence type="ECO:0000259" key="3">
    <source>
        <dbReference type="PROSITE" id="PS51352"/>
    </source>
</evidence>
<evidence type="ECO:0000256" key="1">
    <source>
        <dbReference type="ARBA" id="ARBA00022729"/>
    </source>
</evidence>
<accession>A0AAV2HE63</accession>
<keyword evidence="5" id="KW-1185">Reference proteome</keyword>
<dbReference type="InterPro" id="IPR051099">
    <property type="entry name" value="AGR/TXD"/>
</dbReference>
<organism evidence="4 5">
    <name type="scientific">Lymnaea stagnalis</name>
    <name type="common">Great pond snail</name>
    <name type="synonym">Helix stagnalis</name>
    <dbReference type="NCBI Taxonomy" id="6523"/>
    <lineage>
        <taxon>Eukaryota</taxon>
        <taxon>Metazoa</taxon>
        <taxon>Spiralia</taxon>
        <taxon>Lophotrochozoa</taxon>
        <taxon>Mollusca</taxon>
        <taxon>Gastropoda</taxon>
        <taxon>Heterobranchia</taxon>
        <taxon>Euthyneura</taxon>
        <taxon>Panpulmonata</taxon>
        <taxon>Hygrophila</taxon>
        <taxon>Lymnaeoidea</taxon>
        <taxon>Lymnaeidae</taxon>
        <taxon>Lymnaea</taxon>
    </lineage>
</organism>
<dbReference type="AlphaFoldDB" id="A0AAV2HE63"/>
<feature type="signal peptide" evidence="2">
    <location>
        <begin position="1"/>
        <end position="18"/>
    </location>
</feature>
<protein>
    <recommendedName>
        <fullName evidence="3">Thioredoxin domain-containing protein</fullName>
    </recommendedName>
</protein>
<evidence type="ECO:0000256" key="2">
    <source>
        <dbReference type="SAM" id="SignalP"/>
    </source>
</evidence>
<dbReference type="PANTHER" id="PTHR15337:SF11">
    <property type="entry name" value="THIOREDOXIN DOMAIN-CONTAINING PROTEIN"/>
    <property type="match status" value="1"/>
</dbReference>
<sequence length="156" mass="17607">MAPIFALAASALLGSVAAAAEQVKTWGRINWVTMKDGQRLVKEQGKPAMVVFHKPWCRACKALRPRFANSREIEQLSNDFIMISVEEEEVPKNSELSPDGAYIPRILFMDPEGKVLNHVYNQKGNKQYRYYYAETASIIDSMKNVLKQTGARRSNA</sequence>
<dbReference type="PROSITE" id="PS51352">
    <property type="entry name" value="THIOREDOXIN_2"/>
    <property type="match status" value="1"/>
</dbReference>
<evidence type="ECO:0000313" key="5">
    <source>
        <dbReference type="Proteomes" id="UP001497497"/>
    </source>
</evidence>
<dbReference type="Proteomes" id="UP001497497">
    <property type="component" value="Unassembled WGS sequence"/>
</dbReference>
<dbReference type="EMBL" id="CAXITT010000108">
    <property type="protein sequence ID" value="CAL1532161.1"/>
    <property type="molecule type" value="Genomic_DNA"/>
</dbReference>
<reference evidence="4 5" key="1">
    <citation type="submission" date="2024-04" db="EMBL/GenBank/DDBJ databases">
        <authorList>
            <consortium name="Genoscope - CEA"/>
            <person name="William W."/>
        </authorList>
    </citation>
    <scope>NUCLEOTIDE SEQUENCE [LARGE SCALE GENOMIC DNA]</scope>
</reference>
<name>A0AAV2HE63_LYMST</name>
<dbReference type="GO" id="GO:0005783">
    <property type="term" value="C:endoplasmic reticulum"/>
    <property type="evidence" value="ECO:0007669"/>
    <property type="project" value="TreeGrafter"/>
</dbReference>
<proteinExistence type="predicted"/>
<dbReference type="InterPro" id="IPR036249">
    <property type="entry name" value="Thioredoxin-like_sf"/>
</dbReference>
<dbReference type="InterPro" id="IPR013766">
    <property type="entry name" value="Thioredoxin_domain"/>
</dbReference>
<evidence type="ECO:0000313" key="4">
    <source>
        <dbReference type="EMBL" id="CAL1532161.1"/>
    </source>
</evidence>
<feature type="domain" description="Thioredoxin" evidence="3">
    <location>
        <begin position="1"/>
        <end position="144"/>
    </location>
</feature>
<dbReference type="PANTHER" id="PTHR15337">
    <property type="entry name" value="ANTERIOR GRADIENT PROTEIN-RELATED"/>
    <property type="match status" value="1"/>
</dbReference>
<dbReference type="Gene3D" id="3.40.30.10">
    <property type="entry name" value="Glutaredoxin"/>
    <property type="match status" value="1"/>
</dbReference>
<feature type="chain" id="PRO_5043416041" description="Thioredoxin domain-containing protein" evidence="2">
    <location>
        <begin position="19"/>
        <end position="156"/>
    </location>
</feature>
<dbReference type="SUPFAM" id="SSF52833">
    <property type="entry name" value="Thioredoxin-like"/>
    <property type="match status" value="1"/>
</dbReference>